<proteinExistence type="predicted"/>
<comment type="caution">
    <text evidence="2">The sequence shown here is derived from an EMBL/GenBank/DDBJ whole genome shotgun (WGS) entry which is preliminary data.</text>
</comment>
<reference evidence="3" key="1">
    <citation type="journal article" date="2019" name="Int. J. Syst. Evol. Microbiol.">
        <title>The Global Catalogue of Microorganisms (GCM) 10K type strain sequencing project: providing services to taxonomists for standard genome sequencing and annotation.</title>
        <authorList>
            <consortium name="The Broad Institute Genomics Platform"/>
            <consortium name="The Broad Institute Genome Sequencing Center for Infectious Disease"/>
            <person name="Wu L."/>
            <person name="Ma J."/>
        </authorList>
    </citation>
    <scope>NUCLEOTIDE SEQUENCE [LARGE SCALE GENOMIC DNA]</scope>
    <source>
        <strain evidence="3">JCM 17939</strain>
    </source>
</reference>
<dbReference type="Proteomes" id="UP001501442">
    <property type="component" value="Unassembled WGS sequence"/>
</dbReference>
<evidence type="ECO:0008006" key="4">
    <source>
        <dbReference type="Google" id="ProtNLM"/>
    </source>
</evidence>
<evidence type="ECO:0000256" key="1">
    <source>
        <dbReference type="SAM" id="MobiDB-lite"/>
    </source>
</evidence>
<gene>
    <name evidence="2" type="ORF">GCM10023196_087030</name>
</gene>
<keyword evidence="3" id="KW-1185">Reference proteome</keyword>
<dbReference type="RefSeq" id="WP_345439567.1">
    <property type="nucleotide sequence ID" value="NZ_BAABHK010000017.1"/>
</dbReference>
<name>A0ABP8URY2_9ACTN</name>
<organism evidence="2 3">
    <name type="scientific">Actinoallomurus vinaceus</name>
    <dbReference type="NCBI Taxonomy" id="1080074"/>
    <lineage>
        <taxon>Bacteria</taxon>
        <taxon>Bacillati</taxon>
        <taxon>Actinomycetota</taxon>
        <taxon>Actinomycetes</taxon>
        <taxon>Streptosporangiales</taxon>
        <taxon>Thermomonosporaceae</taxon>
        <taxon>Actinoallomurus</taxon>
    </lineage>
</organism>
<evidence type="ECO:0000313" key="3">
    <source>
        <dbReference type="Proteomes" id="UP001501442"/>
    </source>
</evidence>
<dbReference type="EMBL" id="BAABHK010000017">
    <property type="protein sequence ID" value="GAA4636600.1"/>
    <property type="molecule type" value="Genomic_DNA"/>
</dbReference>
<accession>A0ABP8URY2</accession>
<evidence type="ECO:0000313" key="2">
    <source>
        <dbReference type="EMBL" id="GAA4636600.1"/>
    </source>
</evidence>
<dbReference type="PROSITE" id="PS51257">
    <property type="entry name" value="PROKAR_LIPOPROTEIN"/>
    <property type="match status" value="1"/>
</dbReference>
<protein>
    <recommendedName>
        <fullName evidence="4">GerMN domain-containing protein</fullName>
    </recommendedName>
</protein>
<feature type="region of interest" description="Disordered" evidence="1">
    <location>
        <begin position="162"/>
        <end position="229"/>
    </location>
</feature>
<sequence length="229" mass="23726">MRRVLRAIGPAAAVCALVGCGVRPTGVVNAGEAPTATATSLPRAQVYFLLDDGRPRPVTRAVAPWDTQAVFDALLAGPTDQESAHGLHTELTPDVTIRVVGSRAVFVEYANAFSKQSMAGYTQIYCTALLLPGAPIVRMPGALDQKLQAEQEQKLRAGMDMCPGAAVRPGADGVPSSPNETSPGPEGAFPGATPMPGESVPATRPPVVSGKEKVPSRKPGPLLKPSRSG</sequence>